<keyword evidence="4" id="KW-1185">Reference proteome</keyword>
<reference evidence="3 4" key="1">
    <citation type="submission" date="2020-07" db="EMBL/GenBank/DDBJ databases">
        <title>Comparative genomics of pyrophilous fungi reveals a link between fire events and developmental genes.</title>
        <authorList>
            <consortium name="DOE Joint Genome Institute"/>
            <person name="Steindorff A.S."/>
            <person name="Carver A."/>
            <person name="Calhoun S."/>
            <person name="Stillman K."/>
            <person name="Liu H."/>
            <person name="Lipzen A."/>
            <person name="Pangilinan J."/>
            <person name="Labutti K."/>
            <person name="Bruns T.D."/>
            <person name="Grigoriev I.V."/>
        </authorList>
    </citation>
    <scope>NUCLEOTIDE SEQUENCE [LARGE SCALE GENOMIC DNA]</scope>
    <source>
        <strain evidence="3 4">CBS 144469</strain>
    </source>
</reference>
<organism evidence="3 4">
    <name type="scientific">Ephemerocybe angulata</name>
    <dbReference type="NCBI Taxonomy" id="980116"/>
    <lineage>
        <taxon>Eukaryota</taxon>
        <taxon>Fungi</taxon>
        <taxon>Dikarya</taxon>
        <taxon>Basidiomycota</taxon>
        <taxon>Agaricomycotina</taxon>
        <taxon>Agaricomycetes</taxon>
        <taxon>Agaricomycetidae</taxon>
        <taxon>Agaricales</taxon>
        <taxon>Agaricineae</taxon>
        <taxon>Psathyrellaceae</taxon>
        <taxon>Ephemerocybe</taxon>
    </lineage>
</organism>
<dbReference type="PANTHER" id="PTHR46791">
    <property type="entry name" value="EXPRESSED PROTEIN"/>
    <property type="match status" value="1"/>
</dbReference>
<proteinExistence type="predicted"/>
<dbReference type="EMBL" id="JACGCI010000019">
    <property type="protein sequence ID" value="KAF6758146.1"/>
    <property type="molecule type" value="Genomic_DNA"/>
</dbReference>
<dbReference type="Proteomes" id="UP000521943">
    <property type="component" value="Unassembled WGS sequence"/>
</dbReference>
<name>A0A8H6I6B8_9AGAR</name>
<gene>
    <name evidence="3" type="ORF">DFP72DRAFT_808047</name>
</gene>
<evidence type="ECO:0000256" key="1">
    <source>
        <dbReference type="SAM" id="MobiDB-lite"/>
    </source>
</evidence>
<feature type="region of interest" description="Disordered" evidence="1">
    <location>
        <begin position="121"/>
        <end position="197"/>
    </location>
</feature>
<dbReference type="Pfam" id="PF24764">
    <property type="entry name" value="rva_4"/>
    <property type="match status" value="1"/>
</dbReference>
<evidence type="ECO:0000313" key="3">
    <source>
        <dbReference type="EMBL" id="KAF6758146.1"/>
    </source>
</evidence>
<dbReference type="InterPro" id="IPR058913">
    <property type="entry name" value="Integrase_dom_put"/>
</dbReference>
<dbReference type="OrthoDB" id="3013454at2759"/>
<accession>A0A8H6I6B8</accession>
<sequence length="283" mass="32659">MWGSSTFNTRIERLWVEVGTQFARAWRAFFYRLERRHLLNRMDKNHLWLLHFLFLDAINSDCEAFQNTWNSHPISGAGHDQSPDDMFFLGQLEHGIYADDCDGWSLQEIETYYGREQEECMRQDMESGSSENGEESDSGWSSDGEAGGDVLESDSGSDTSRRAHLQQRFEARAAAAAHSEGANIRHAPIPVPEAANPFSNRTQFTTFEEALRQAREGHIVPQGYGLFDDEWEEFGGQYKPYEYIPTRHRGRDLRIVLPHDIWFNRAELWAQGLYLMNRATTLV</sequence>
<dbReference type="AlphaFoldDB" id="A0A8H6I6B8"/>
<evidence type="ECO:0000313" key="4">
    <source>
        <dbReference type="Proteomes" id="UP000521943"/>
    </source>
</evidence>
<evidence type="ECO:0000259" key="2">
    <source>
        <dbReference type="Pfam" id="PF24764"/>
    </source>
</evidence>
<comment type="caution">
    <text evidence="3">The sequence shown here is derived from an EMBL/GenBank/DDBJ whole genome shotgun (WGS) entry which is preliminary data.</text>
</comment>
<protein>
    <recommendedName>
        <fullName evidence="2">Integrase core domain-containing protein</fullName>
    </recommendedName>
</protein>
<dbReference type="PANTHER" id="PTHR46791:SF7">
    <property type="entry name" value="INTEGRASE CATALYTIC DOMAIN-CONTAINING PROTEIN"/>
    <property type="match status" value="1"/>
</dbReference>
<feature type="domain" description="Integrase core" evidence="2">
    <location>
        <begin position="2"/>
        <end position="94"/>
    </location>
</feature>